<accession>A0A7X9P0A2</accession>
<comment type="caution">
    <text evidence="2">The sequence shown here is derived from an EMBL/GenBank/DDBJ whole genome shotgun (WGS) entry which is preliminary data.</text>
</comment>
<protein>
    <submittedName>
        <fullName evidence="2">NAD(P)H-dependent oxidoreductase</fullName>
    </submittedName>
</protein>
<dbReference type="GO" id="GO:0010181">
    <property type="term" value="F:FMN binding"/>
    <property type="evidence" value="ECO:0007669"/>
    <property type="project" value="TreeGrafter"/>
</dbReference>
<dbReference type="Proteomes" id="UP000576082">
    <property type="component" value="Unassembled WGS sequence"/>
</dbReference>
<dbReference type="Pfam" id="PF03358">
    <property type="entry name" value="FMN_red"/>
    <property type="match status" value="1"/>
</dbReference>
<keyword evidence="3" id="KW-1185">Reference proteome</keyword>
<dbReference type="AlphaFoldDB" id="A0A7X9P0A2"/>
<feature type="domain" description="NADPH-dependent FMN reductase-like" evidence="1">
    <location>
        <begin position="1"/>
        <end position="133"/>
    </location>
</feature>
<organism evidence="2 3">
    <name type="scientific">Flammeovirga aprica JL-4</name>
    <dbReference type="NCBI Taxonomy" id="694437"/>
    <lineage>
        <taxon>Bacteria</taxon>
        <taxon>Pseudomonadati</taxon>
        <taxon>Bacteroidota</taxon>
        <taxon>Cytophagia</taxon>
        <taxon>Cytophagales</taxon>
        <taxon>Flammeovirgaceae</taxon>
        <taxon>Flammeovirga</taxon>
    </lineage>
</organism>
<dbReference type="SUPFAM" id="SSF52218">
    <property type="entry name" value="Flavoproteins"/>
    <property type="match status" value="1"/>
</dbReference>
<name>A0A7X9P0A2_9BACT</name>
<proteinExistence type="predicted"/>
<dbReference type="GO" id="GO:0016491">
    <property type="term" value="F:oxidoreductase activity"/>
    <property type="evidence" value="ECO:0007669"/>
    <property type="project" value="InterPro"/>
</dbReference>
<evidence type="ECO:0000259" key="1">
    <source>
        <dbReference type="Pfam" id="PF03358"/>
    </source>
</evidence>
<evidence type="ECO:0000313" key="3">
    <source>
        <dbReference type="Proteomes" id="UP000576082"/>
    </source>
</evidence>
<dbReference type="InterPro" id="IPR029039">
    <property type="entry name" value="Flavoprotein-like_sf"/>
</dbReference>
<dbReference type="InterPro" id="IPR050712">
    <property type="entry name" value="NAD(P)H-dep_reductase"/>
</dbReference>
<evidence type="ECO:0000313" key="2">
    <source>
        <dbReference type="EMBL" id="NME66965.1"/>
    </source>
</evidence>
<dbReference type="RefSeq" id="WP_169654944.1">
    <property type="nucleotide sequence ID" value="NZ_JABANE010000006.1"/>
</dbReference>
<dbReference type="GO" id="GO:0005829">
    <property type="term" value="C:cytosol"/>
    <property type="evidence" value="ECO:0007669"/>
    <property type="project" value="TreeGrafter"/>
</dbReference>
<dbReference type="InterPro" id="IPR005025">
    <property type="entry name" value="FMN_Rdtase-like_dom"/>
</dbReference>
<dbReference type="PANTHER" id="PTHR30543">
    <property type="entry name" value="CHROMATE REDUCTASE"/>
    <property type="match status" value="1"/>
</dbReference>
<reference evidence="2 3" key="1">
    <citation type="submission" date="2020-04" db="EMBL/GenBank/DDBJ databases">
        <title>Flammeovirga sp. SR4, a novel species isolated from seawater.</title>
        <authorList>
            <person name="Wang X."/>
        </authorList>
    </citation>
    <scope>NUCLEOTIDE SEQUENCE [LARGE SCALE GENOMIC DNA]</scope>
    <source>
        <strain evidence="2 3">ATCC 23126</strain>
    </source>
</reference>
<sequence length="185" mass="20447">MKLILLSGSVRDDRQSHGAVLYIAQRMKEQFSLDVEVIDLKEYALPPLTNTLHDSSPENVKKLGTILDKADGILLASPEYNGSFSSALKNVIDFFPKSTYQRKPIGVISISAGPLGGIRAAQAMQLQVLALMAYPTYRMMTVANVQDQVDPEGVLLNPEFKGSVDMFIKEYVWLAEAIVSKKKLD</sequence>
<gene>
    <name evidence="2" type="ORF">HHU12_03205</name>
</gene>
<dbReference type="PANTHER" id="PTHR30543:SF21">
    <property type="entry name" value="NAD(P)H-DEPENDENT FMN REDUCTASE LOT6"/>
    <property type="match status" value="1"/>
</dbReference>
<dbReference type="Gene3D" id="3.40.50.360">
    <property type="match status" value="1"/>
</dbReference>
<dbReference type="EMBL" id="JABANE010000006">
    <property type="protein sequence ID" value="NME66965.1"/>
    <property type="molecule type" value="Genomic_DNA"/>
</dbReference>